<evidence type="ECO:0000313" key="2">
    <source>
        <dbReference type="EMBL" id="EFO97575.1"/>
    </source>
</evidence>
<dbReference type="InParanoid" id="E3NH30"/>
<sequence>MYRLLLLCVILCGVTNANKVEQVHLSLSGKMDEMVVTWLTQGPSRPSSPPENGTLGRLEQFLANAPMMKYEAGE</sequence>
<proteinExistence type="predicted"/>
<dbReference type="STRING" id="31234.E3NH30"/>
<reference evidence="2" key="1">
    <citation type="submission" date="2007-07" db="EMBL/GenBank/DDBJ databases">
        <title>PCAP assembly of the Caenorhabditis remanei genome.</title>
        <authorList>
            <consortium name="The Caenorhabditis remanei Sequencing Consortium"/>
            <person name="Wilson R.K."/>
        </authorList>
    </citation>
    <scope>NUCLEOTIDE SEQUENCE [LARGE SCALE GENOMIC DNA]</scope>
    <source>
        <strain evidence="2">PB4641</strain>
    </source>
</reference>
<feature type="signal peptide" evidence="1">
    <location>
        <begin position="1"/>
        <end position="17"/>
    </location>
</feature>
<dbReference type="SUPFAM" id="SSF49363">
    <property type="entry name" value="Purple acid phosphatase, N-terminal domain"/>
    <property type="match status" value="1"/>
</dbReference>
<dbReference type="Proteomes" id="UP000008281">
    <property type="component" value="Unassembled WGS sequence"/>
</dbReference>
<organism evidence="3">
    <name type="scientific">Caenorhabditis remanei</name>
    <name type="common">Caenorhabditis vulgaris</name>
    <dbReference type="NCBI Taxonomy" id="31234"/>
    <lineage>
        <taxon>Eukaryota</taxon>
        <taxon>Metazoa</taxon>
        <taxon>Ecdysozoa</taxon>
        <taxon>Nematoda</taxon>
        <taxon>Chromadorea</taxon>
        <taxon>Rhabditida</taxon>
        <taxon>Rhabditina</taxon>
        <taxon>Rhabditomorpha</taxon>
        <taxon>Rhabditoidea</taxon>
        <taxon>Rhabditidae</taxon>
        <taxon>Peloderinae</taxon>
        <taxon>Caenorhabditis</taxon>
    </lineage>
</organism>
<dbReference type="EMBL" id="DS268665">
    <property type="protein sequence ID" value="EFO97575.1"/>
    <property type="molecule type" value="Genomic_DNA"/>
</dbReference>
<dbReference type="HOGENOM" id="CLU_2690188_0_0_1"/>
<gene>
    <name evidence="2" type="ORF">CRE_11492</name>
</gene>
<evidence type="ECO:0000313" key="3">
    <source>
        <dbReference type="Proteomes" id="UP000008281"/>
    </source>
</evidence>
<dbReference type="GO" id="GO:0003993">
    <property type="term" value="F:acid phosphatase activity"/>
    <property type="evidence" value="ECO:0007669"/>
    <property type="project" value="InterPro"/>
</dbReference>
<accession>E3NH30</accession>
<keyword evidence="3" id="KW-1185">Reference proteome</keyword>
<dbReference type="eggNOG" id="KOG1378">
    <property type="taxonomic scope" value="Eukaryota"/>
</dbReference>
<dbReference type="AlphaFoldDB" id="E3NH30"/>
<dbReference type="GO" id="GO:0046872">
    <property type="term" value="F:metal ion binding"/>
    <property type="evidence" value="ECO:0007669"/>
    <property type="project" value="InterPro"/>
</dbReference>
<dbReference type="InterPro" id="IPR008963">
    <property type="entry name" value="Purple_acid_Pase-like_N"/>
</dbReference>
<dbReference type="OrthoDB" id="45007at2759"/>
<feature type="chain" id="PRO_5003178678" evidence="1">
    <location>
        <begin position="18"/>
        <end position="74"/>
    </location>
</feature>
<keyword evidence="1" id="KW-0732">Signal</keyword>
<protein>
    <submittedName>
        <fullName evidence="2">Uncharacterized protein</fullName>
    </submittedName>
</protein>
<evidence type="ECO:0000256" key="1">
    <source>
        <dbReference type="SAM" id="SignalP"/>
    </source>
</evidence>
<name>E3NH30_CAERE</name>